<dbReference type="EMBL" id="OU892282">
    <property type="protein sequence ID" value="CAG9770470.1"/>
    <property type="molecule type" value="Genomic_DNA"/>
</dbReference>
<dbReference type="AlphaFoldDB" id="A0A9N9MTT2"/>
<dbReference type="PANTHER" id="PTHR21661:SF35">
    <property type="entry name" value="EPOXIDE HYDROLASE"/>
    <property type="match status" value="1"/>
</dbReference>
<sequence length="459" mass="52573">MGFILKGIFGLALAFLGYLFYAKLCKVPEVPHFPEDTWWGKSEPVKEDTSIKPFKINVSKEILDDLKHRLDIALPMQPPLNGVGQHYGMNSNLLQKIVNHWKNKYNWSERQKFLNQYPQYTTQIQGLDIHFLHVKPKVDKASNVKVLPLMLLHGWPGSVREFYEVIPLLTKPQKGRNVVFEVIIPSLPGYGFSEATNKPGMNAARMAQIFKKLMDRLGHKKFYVQGGDWGSSVATYLTILYPASLFGTHLNFCLCLSNMCSLKLWLLGSTFPSLIATEEEIPLFTPVGEKWFTDKMLESGYLHIQATKPDTVGTALRESPVGLAAYIIEKFTTWTNPEWKDLEDGGLTRKFTYDQLLDNVMIYWVTRSITTSQRLYSEQFNHKFRALGFDNIPTPAEVPIGCANFKHEIVQQPESLLRLKYLNLQHTNSYNDGGHFAAFELPDMFSNDIYEFVEKINDK</sequence>
<evidence type="ECO:0000313" key="9">
    <source>
        <dbReference type="EMBL" id="CAG9770470.1"/>
    </source>
</evidence>
<dbReference type="InterPro" id="IPR000639">
    <property type="entry name" value="Epox_hydrolase-like"/>
</dbReference>
<dbReference type="PANTHER" id="PTHR21661">
    <property type="entry name" value="EPOXIDE HYDROLASE 1-RELATED"/>
    <property type="match status" value="1"/>
</dbReference>
<feature type="active site" description="Proton acceptor" evidence="7">
    <location>
        <position position="435"/>
    </location>
</feature>
<keyword evidence="6" id="KW-0256">Endoplasmic reticulum</keyword>
<feature type="domain" description="Epoxide hydrolase N-terminal" evidence="8">
    <location>
        <begin position="51"/>
        <end position="162"/>
    </location>
</feature>
<evidence type="ECO:0000259" key="8">
    <source>
        <dbReference type="Pfam" id="PF06441"/>
    </source>
</evidence>
<evidence type="ECO:0000256" key="1">
    <source>
        <dbReference type="ARBA" id="ARBA00000221"/>
    </source>
</evidence>
<accession>A0A9N9MTT2</accession>
<dbReference type="Pfam" id="PF06441">
    <property type="entry name" value="EHN"/>
    <property type="match status" value="1"/>
</dbReference>
<dbReference type="PIRSF" id="PIRSF001112">
    <property type="entry name" value="Epoxide_hydrolase"/>
    <property type="match status" value="1"/>
</dbReference>
<evidence type="ECO:0000256" key="7">
    <source>
        <dbReference type="PIRSR" id="PIRSR001112-1"/>
    </source>
</evidence>
<name>A0A9N9MTT2_9CUCU</name>
<gene>
    <name evidence="9" type="ORF">CEUTPL_LOCUS10922</name>
</gene>
<dbReference type="InterPro" id="IPR016292">
    <property type="entry name" value="Epoxide_hydrolase"/>
</dbReference>
<keyword evidence="4 6" id="KW-0058">Aromatic hydrocarbons catabolism</keyword>
<comment type="subcellular location">
    <subcellularLocation>
        <location evidence="6">Endoplasmic reticulum membrane</location>
    </subcellularLocation>
    <subcellularLocation>
        <location evidence="2">Microsome membrane</location>
        <topology evidence="2">Single-pass membrane protein</topology>
    </subcellularLocation>
</comment>
<reference evidence="9" key="1">
    <citation type="submission" date="2022-01" db="EMBL/GenBank/DDBJ databases">
        <authorList>
            <person name="King R."/>
        </authorList>
    </citation>
    <scope>NUCLEOTIDE SEQUENCE</scope>
</reference>
<dbReference type="PRINTS" id="PR00412">
    <property type="entry name" value="EPOXHYDRLASE"/>
</dbReference>
<keyword evidence="10" id="KW-1185">Reference proteome</keyword>
<protein>
    <recommendedName>
        <fullName evidence="6">Epoxide hydrolase</fullName>
        <ecNumber evidence="6">3.3.2.9</ecNumber>
    </recommendedName>
</protein>
<organism evidence="9 10">
    <name type="scientific">Ceutorhynchus assimilis</name>
    <name type="common">cabbage seed weevil</name>
    <dbReference type="NCBI Taxonomy" id="467358"/>
    <lineage>
        <taxon>Eukaryota</taxon>
        <taxon>Metazoa</taxon>
        <taxon>Ecdysozoa</taxon>
        <taxon>Arthropoda</taxon>
        <taxon>Hexapoda</taxon>
        <taxon>Insecta</taxon>
        <taxon>Pterygota</taxon>
        <taxon>Neoptera</taxon>
        <taxon>Endopterygota</taxon>
        <taxon>Coleoptera</taxon>
        <taxon>Polyphaga</taxon>
        <taxon>Cucujiformia</taxon>
        <taxon>Curculionidae</taxon>
        <taxon>Ceutorhynchinae</taxon>
        <taxon>Ceutorhynchus</taxon>
    </lineage>
</organism>
<evidence type="ECO:0000256" key="4">
    <source>
        <dbReference type="ARBA" id="ARBA00022797"/>
    </source>
</evidence>
<feature type="active site" description="Nucleophile" evidence="7">
    <location>
        <position position="228"/>
    </location>
</feature>
<dbReference type="EC" id="3.3.2.9" evidence="6"/>
<dbReference type="GO" id="GO:0033961">
    <property type="term" value="F:cis-stilbene-oxide hydrolase activity"/>
    <property type="evidence" value="ECO:0007669"/>
    <property type="project" value="UniProtKB-UniRule"/>
</dbReference>
<evidence type="ECO:0000313" key="10">
    <source>
        <dbReference type="Proteomes" id="UP001152799"/>
    </source>
</evidence>
<dbReference type="OrthoDB" id="7130006at2759"/>
<evidence type="ECO:0000256" key="3">
    <source>
        <dbReference type="ARBA" id="ARBA00010088"/>
    </source>
</evidence>
<dbReference type="InterPro" id="IPR029058">
    <property type="entry name" value="AB_hydrolase_fold"/>
</dbReference>
<dbReference type="SUPFAM" id="SSF53474">
    <property type="entry name" value="alpha/beta-Hydrolases"/>
    <property type="match status" value="1"/>
</dbReference>
<evidence type="ECO:0000256" key="2">
    <source>
        <dbReference type="ARBA" id="ARBA00004111"/>
    </source>
</evidence>
<comment type="catalytic activity">
    <reaction evidence="6">
        <text>cis-stilbene oxide + H2O = (1R,2R)-hydrobenzoin</text>
        <dbReference type="Rhea" id="RHEA:23900"/>
        <dbReference type="ChEBI" id="CHEBI:15377"/>
        <dbReference type="ChEBI" id="CHEBI:50004"/>
        <dbReference type="ChEBI" id="CHEBI:50014"/>
        <dbReference type="EC" id="3.3.2.9"/>
    </reaction>
</comment>
<dbReference type="InterPro" id="IPR010497">
    <property type="entry name" value="Epoxide_hydro_N"/>
</dbReference>
<keyword evidence="6" id="KW-0472">Membrane</keyword>
<comment type="function">
    <text evidence="6">Catalyzes juvenile hormone hydrolysis.</text>
</comment>
<evidence type="ECO:0000256" key="5">
    <source>
        <dbReference type="ARBA" id="ARBA00022801"/>
    </source>
</evidence>
<dbReference type="Gene3D" id="3.40.50.1820">
    <property type="entry name" value="alpha/beta hydrolase"/>
    <property type="match status" value="1"/>
</dbReference>
<comment type="catalytic activity">
    <reaction evidence="1 6">
        <text>1-(4-methoxyphenyl)-N-methyl-N-[(3-methyloxetan-3-yl)methyl]methanamine + H2O = 2-{[(4-methoxybenzyl)(methyl)amino]methyl}-2-methylpropane-1,3-diol</text>
        <dbReference type="Rhea" id="RHEA:55764"/>
        <dbReference type="ChEBI" id="CHEBI:15377"/>
        <dbReference type="ChEBI" id="CHEBI:139161"/>
        <dbReference type="ChEBI" id="CHEBI:139164"/>
        <dbReference type="EC" id="3.3.2.9"/>
    </reaction>
</comment>
<feature type="active site" description="Proton donor" evidence="7">
    <location>
        <position position="376"/>
    </location>
</feature>
<dbReference type="Proteomes" id="UP001152799">
    <property type="component" value="Chromosome 6"/>
</dbReference>
<evidence type="ECO:0000256" key="6">
    <source>
        <dbReference type="PIRNR" id="PIRNR001112"/>
    </source>
</evidence>
<keyword evidence="5 6" id="KW-0378">Hydrolase</keyword>
<dbReference type="GO" id="GO:0005789">
    <property type="term" value="C:endoplasmic reticulum membrane"/>
    <property type="evidence" value="ECO:0007669"/>
    <property type="project" value="UniProtKB-SubCell"/>
</dbReference>
<dbReference type="GO" id="GO:0097176">
    <property type="term" value="P:epoxide metabolic process"/>
    <property type="evidence" value="ECO:0007669"/>
    <property type="project" value="TreeGrafter"/>
</dbReference>
<comment type="similarity">
    <text evidence="3 6">Belongs to the peptidase S33 family.</text>
</comment>
<proteinExistence type="inferred from homology"/>